<dbReference type="Gene3D" id="3.40.50.620">
    <property type="entry name" value="HUPs"/>
    <property type="match status" value="1"/>
</dbReference>
<dbReference type="Pfam" id="PF02540">
    <property type="entry name" value="NAD_synthase"/>
    <property type="match status" value="1"/>
</dbReference>
<dbReference type="NCBIfam" id="TIGR00888">
    <property type="entry name" value="guaA_Nterm"/>
    <property type="match status" value="1"/>
</dbReference>
<evidence type="ECO:0000313" key="13">
    <source>
        <dbReference type="EMBL" id="ADI19649.1"/>
    </source>
</evidence>
<keyword evidence="6 11" id="KW-0332">GMP biosynthesis</keyword>
<dbReference type="CDD" id="cd01997">
    <property type="entry name" value="GMP_synthase_C"/>
    <property type="match status" value="1"/>
</dbReference>
<name>E0XZ08_9DELT</name>
<dbReference type="PRINTS" id="PR00099">
    <property type="entry name" value="CPSGATASE"/>
</dbReference>
<dbReference type="PRINTS" id="PR00097">
    <property type="entry name" value="ANTSNTHASEII"/>
</dbReference>
<evidence type="ECO:0000256" key="11">
    <source>
        <dbReference type="PROSITE-ProRule" id="PRU00886"/>
    </source>
</evidence>
<dbReference type="Gene3D" id="3.40.50.880">
    <property type="match status" value="1"/>
</dbReference>
<reference evidence="13" key="1">
    <citation type="journal article" date="2011" name="Environ. Microbiol.">
        <title>Time-series analyses of Monterey Bay coastal microbial picoplankton using a 'genome proxy' microarray.</title>
        <authorList>
            <person name="Rich V.I."/>
            <person name="Pham V.D."/>
            <person name="Eppley J."/>
            <person name="Shi Y."/>
            <person name="DeLong E.F."/>
        </authorList>
    </citation>
    <scope>NUCLEOTIDE SEQUENCE</scope>
</reference>
<dbReference type="CDD" id="cd01742">
    <property type="entry name" value="GATase1_GMP_Synthase"/>
    <property type="match status" value="1"/>
</dbReference>
<feature type="binding site" evidence="11">
    <location>
        <begin position="236"/>
        <end position="242"/>
    </location>
    <ligand>
        <name>ATP</name>
        <dbReference type="ChEBI" id="CHEBI:30616"/>
    </ligand>
</feature>
<dbReference type="InterPro" id="IPR022310">
    <property type="entry name" value="NAD/GMP_synthase"/>
</dbReference>
<evidence type="ECO:0000256" key="9">
    <source>
        <dbReference type="ARBA" id="ARBA00022962"/>
    </source>
</evidence>
<dbReference type="AlphaFoldDB" id="E0XZ08"/>
<dbReference type="InterPro" id="IPR004739">
    <property type="entry name" value="GMP_synth_GATase"/>
</dbReference>
<keyword evidence="4" id="KW-0436">Ligase</keyword>
<evidence type="ECO:0000256" key="3">
    <source>
        <dbReference type="ARBA" id="ARBA00012746"/>
    </source>
</evidence>
<comment type="pathway">
    <text evidence="2">Purine metabolism; GMP biosynthesis; GMP from XMP (L-Gln route): step 1/1.</text>
</comment>
<dbReference type="GO" id="GO:0005524">
    <property type="term" value="F:ATP binding"/>
    <property type="evidence" value="ECO:0007669"/>
    <property type="project" value="UniProtKB-UniRule"/>
</dbReference>
<dbReference type="Pfam" id="PF00958">
    <property type="entry name" value="GMP_synt_C"/>
    <property type="match status" value="1"/>
</dbReference>
<dbReference type="EC" id="6.3.5.2" evidence="3"/>
<comment type="function">
    <text evidence="1">Catalyzes the synthesis of GMP from XMP.</text>
</comment>
<evidence type="ECO:0000256" key="8">
    <source>
        <dbReference type="ARBA" id="ARBA00022840"/>
    </source>
</evidence>
<feature type="domain" description="GMPS ATP-PPase" evidence="12">
    <location>
        <begin position="209"/>
        <end position="405"/>
    </location>
</feature>
<dbReference type="SUPFAM" id="SSF52317">
    <property type="entry name" value="Class I glutamine amidotransferase-like"/>
    <property type="match status" value="1"/>
</dbReference>
<dbReference type="SUPFAM" id="SSF52402">
    <property type="entry name" value="Adenine nucleotide alpha hydrolases-like"/>
    <property type="match status" value="1"/>
</dbReference>
<evidence type="ECO:0000256" key="5">
    <source>
        <dbReference type="ARBA" id="ARBA00022741"/>
    </source>
</evidence>
<dbReference type="PROSITE" id="PS51273">
    <property type="entry name" value="GATASE_TYPE_1"/>
    <property type="match status" value="1"/>
</dbReference>
<dbReference type="MEROPS" id="C26.957"/>
<keyword evidence="9" id="KW-0315">Glutamine amidotransferase</keyword>
<dbReference type="InterPro" id="IPR025777">
    <property type="entry name" value="GMPS_ATP_PPase_dom"/>
</dbReference>
<accession>E0XZ08</accession>
<dbReference type="Pfam" id="PF00117">
    <property type="entry name" value="GATase"/>
    <property type="match status" value="1"/>
</dbReference>
<evidence type="ECO:0000256" key="7">
    <source>
        <dbReference type="ARBA" id="ARBA00022755"/>
    </source>
</evidence>
<evidence type="ECO:0000256" key="10">
    <source>
        <dbReference type="ARBA" id="ARBA00030464"/>
    </source>
</evidence>
<dbReference type="PANTHER" id="PTHR11922">
    <property type="entry name" value="GMP SYNTHASE-RELATED"/>
    <property type="match status" value="1"/>
</dbReference>
<dbReference type="Gene3D" id="3.30.300.10">
    <property type="match status" value="2"/>
</dbReference>
<evidence type="ECO:0000256" key="4">
    <source>
        <dbReference type="ARBA" id="ARBA00022598"/>
    </source>
</evidence>
<organism evidence="13">
    <name type="scientific">uncultured delta proteobacterium HF0770_45N15</name>
    <dbReference type="NCBI Taxonomy" id="710835"/>
    <lineage>
        <taxon>Bacteria</taxon>
        <taxon>Deltaproteobacteria</taxon>
        <taxon>environmental samples</taxon>
    </lineage>
</organism>
<dbReference type="GO" id="GO:0005829">
    <property type="term" value="C:cytosol"/>
    <property type="evidence" value="ECO:0007669"/>
    <property type="project" value="TreeGrafter"/>
</dbReference>
<dbReference type="InterPro" id="IPR014729">
    <property type="entry name" value="Rossmann-like_a/b/a_fold"/>
</dbReference>
<evidence type="ECO:0000256" key="6">
    <source>
        <dbReference type="ARBA" id="ARBA00022749"/>
    </source>
</evidence>
<proteinExistence type="predicted"/>
<keyword evidence="8 11" id="KW-0067">ATP-binding</keyword>
<dbReference type="EMBL" id="GU474928">
    <property type="protein sequence ID" value="ADI19649.1"/>
    <property type="molecule type" value="Genomic_DNA"/>
</dbReference>
<dbReference type="UniPathway" id="UPA00189">
    <property type="reaction ID" value="UER00296"/>
</dbReference>
<keyword evidence="5 11" id="KW-0547">Nucleotide-binding</keyword>
<protein>
    <recommendedName>
        <fullName evidence="3">GMP synthase (glutamine-hydrolyzing)</fullName>
        <ecNumber evidence="3">6.3.5.2</ecNumber>
    </recommendedName>
    <alternativeName>
        <fullName evidence="10">GMP synthetase</fullName>
    </alternativeName>
</protein>
<dbReference type="SUPFAM" id="SSF54810">
    <property type="entry name" value="GMP synthetase C-terminal dimerisation domain"/>
    <property type="match status" value="2"/>
</dbReference>
<dbReference type="GO" id="GO:0003921">
    <property type="term" value="F:GMP synthase activity"/>
    <property type="evidence" value="ECO:0007669"/>
    <property type="project" value="InterPro"/>
</dbReference>
<dbReference type="FunFam" id="3.40.50.880:FF:000047">
    <property type="entry name" value="GMP synthase [glutamine-hydrolyzing] subunit A"/>
    <property type="match status" value="1"/>
</dbReference>
<evidence type="ECO:0000256" key="2">
    <source>
        <dbReference type="ARBA" id="ARBA00005153"/>
    </source>
</evidence>
<dbReference type="PANTHER" id="PTHR11922:SF2">
    <property type="entry name" value="GMP SYNTHASE [GLUTAMINE-HYDROLYZING]"/>
    <property type="match status" value="1"/>
</dbReference>
<sequence>MLIETTHFILDLARTQMPRDFIIVLDFGSQYAHLIAKRLRHLGFYTEIHAPATDRTALGNVRGLVLSGGPASVFAEEAPAFNPDLLNLDVPILGLCYGHQLVAREFGGVIENTGTGEFGKTRLHAVAESPLWEGVTFPSQVWMSHQDSVTECPPEFQAIAETTPGQLTALQHQQRPVFTLQFHPEVTDSEGGTTMLGNFARLCKVRSRWSMETFIAETTLRIQEEVGDRKVLMFLSGGVDSSVAFALLVKALGTERVHGLCIDNGFMRKHESEQIMACYRKLGYTNVEARDYSATFLTAVSGMTDPQAKRAAVGAAFIQMHDRFLQELDLRPEEWMLGQGTLYPDIIESGGTEHANVIKSHHNRVQEVVDLMASGQVVEPLKDLYKDEVRQVGKLLDLPETLVWRHPFPGPGLSINVLCTNGNKEFPEQTATAKAVRTCLNDPEARANVLPVRSVGVQGDQRTYTPPAVLWNTPRDWDWLEDTSIRITNTVRSVNRVVLALDRQGGLAPEVQALDFLIREAYCTKDRLDLLRDADALATQALERNGLMREIFQLLVILLPISRNGKGDSVVLRPVVSEDVMTAQFARLDWNLLDSLTTELLELPGVDTVFYDVSHKPPATFGWE</sequence>
<dbReference type="NCBIfam" id="NF000848">
    <property type="entry name" value="PRK00074.1"/>
    <property type="match status" value="1"/>
</dbReference>
<dbReference type="InterPro" id="IPR017926">
    <property type="entry name" value="GATASE"/>
</dbReference>
<keyword evidence="7 11" id="KW-0658">Purine biosynthesis</keyword>
<evidence type="ECO:0000259" key="12">
    <source>
        <dbReference type="PROSITE" id="PS51553"/>
    </source>
</evidence>
<evidence type="ECO:0000256" key="1">
    <source>
        <dbReference type="ARBA" id="ARBA00002332"/>
    </source>
</evidence>
<dbReference type="InterPro" id="IPR029062">
    <property type="entry name" value="Class_I_gatase-like"/>
</dbReference>
<dbReference type="InterPro" id="IPR001674">
    <property type="entry name" value="GMP_synth_C"/>
</dbReference>
<dbReference type="PROSITE" id="PS51553">
    <property type="entry name" value="GMPS_ATP_PPASE"/>
    <property type="match status" value="1"/>
</dbReference>
<dbReference type="PRINTS" id="PR00096">
    <property type="entry name" value="GATASE"/>
</dbReference>